<dbReference type="Proteomes" id="UP000559256">
    <property type="component" value="Unassembled WGS sequence"/>
</dbReference>
<keyword evidence="3" id="KW-1185">Reference proteome</keyword>
<proteinExistence type="predicted"/>
<organism evidence="2 3">
    <name type="scientific">Tetrapyrgos nigripes</name>
    <dbReference type="NCBI Taxonomy" id="182062"/>
    <lineage>
        <taxon>Eukaryota</taxon>
        <taxon>Fungi</taxon>
        <taxon>Dikarya</taxon>
        <taxon>Basidiomycota</taxon>
        <taxon>Agaricomycotina</taxon>
        <taxon>Agaricomycetes</taxon>
        <taxon>Agaricomycetidae</taxon>
        <taxon>Agaricales</taxon>
        <taxon>Marasmiineae</taxon>
        <taxon>Marasmiaceae</taxon>
        <taxon>Tetrapyrgos</taxon>
    </lineage>
</organism>
<dbReference type="OrthoDB" id="3013340at2759"/>
<comment type="caution">
    <text evidence="2">The sequence shown here is derived from an EMBL/GenBank/DDBJ whole genome shotgun (WGS) entry which is preliminary data.</text>
</comment>
<accession>A0A8H5CDH5</accession>
<evidence type="ECO:0000313" key="2">
    <source>
        <dbReference type="EMBL" id="KAF5339076.1"/>
    </source>
</evidence>
<feature type="signal peptide" evidence="1">
    <location>
        <begin position="1"/>
        <end position="21"/>
    </location>
</feature>
<gene>
    <name evidence="2" type="ORF">D9758_016460</name>
</gene>
<evidence type="ECO:0000256" key="1">
    <source>
        <dbReference type="SAM" id="SignalP"/>
    </source>
</evidence>
<keyword evidence="1" id="KW-0732">Signal</keyword>
<protein>
    <submittedName>
        <fullName evidence="2">Uncharacterized protein</fullName>
    </submittedName>
</protein>
<evidence type="ECO:0000313" key="3">
    <source>
        <dbReference type="Proteomes" id="UP000559256"/>
    </source>
</evidence>
<sequence>MTSSNPGLPTPFLFGMALTFAQLDLLARHYFGNDFVDQTCLGDPAYAFDQIWEDRGVDNSIIEIPAHDGSLRYLYVLHVLSSSDGQPPKPAFKTQLLTKIWCKLGKPDVWKNVDVVCTPWSEELGITGGLTFAVLPNFHSDHS</sequence>
<reference evidence="2 3" key="1">
    <citation type="journal article" date="2020" name="ISME J.">
        <title>Uncovering the hidden diversity of litter-decomposition mechanisms in mushroom-forming fungi.</title>
        <authorList>
            <person name="Floudas D."/>
            <person name="Bentzer J."/>
            <person name="Ahren D."/>
            <person name="Johansson T."/>
            <person name="Persson P."/>
            <person name="Tunlid A."/>
        </authorList>
    </citation>
    <scope>NUCLEOTIDE SEQUENCE [LARGE SCALE GENOMIC DNA]</scope>
    <source>
        <strain evidence="2 3">CBS 291.85</strain>
    </source>
</reference>
<name>A0A8H5CDH5_9AGAR</name>
<dbReference type="AlphaFoldDB" id="A0A8H5CDH5"/>
<feature type="chain" id="PRO_5034731015" evidence="1">
    <location>
        <begin position="22"/>
        <end position="143"/>
    </location>
</feature>
<dbReference type="EMBL" id="JAACJM010000188">
    <property type="protein sequence ID" value="KAF5339076.1"/>
    <property type="molecule type" value="Genomic_DNA"/>
</dbReference>